<sequence length="309" mass="29653">MVRVRDSAGARPGPDQSSPRKGAPAPAPAAPPSIPPSEASEGKRSGGASAGKAAATADTGQPRDTVVAREPSPSGSPRPASPFSNGHDSPRNPGPASALKLSPSPSASAGNPLSAGGPPAAAGAPAASGPAAMTRVSSAPLSRNSSGGVLRVLQALLGRTSTNANGAGSCVPSGTQQAQLLGTGTGTTAGSPPPPPVEVPSAPTSKRYSNGGSPSGNGVAAASASAPRRAGTAGEAQQAPGTPGARPSLSEIARELDRLEAVLRKGGSSKHLTGALAVAPSSGSASRDPREPKAGAARKPPTPDARVGA</sequence>
<gene>
    <name evidence="2" type="ORF">HYH03_004326</name>
</gene>
<comment type="caution">
    <text evidence="2">The sequence shown here is derived from an EMBL/GenBank/DDBJ whole genome shotgun (WGS) entry which is preliminary data.</text>
</comment>
<dbReference type="EMBL" id="JAEHOE010000013">
    <property type="protein sequence ID" value="KAG2497580.1"/>
    <property type="molecule type" value="Genomic_DNA"/>
</dbReference>
<feature type="region of interest" description="Disordered" evidence="1">
    <location>
        <begin position="161"/>
        <end position="252"/>
    </location>
</feature>
<feature type="compositionally biased region" description="Low complexity" evidence="1">
    <location>
        <begin position="173"/>
        <end position="190"/>
    </location>
</feature>
<feature type="compositionally biased region" description="Pro residues" evidence="1">
    <location>
        <begin position="25"/>
        <end position="35"/>
    </location>
</feature>
<feature type="compositionally biased region" description="Polar residues" evidence="1">
    <location>
        <begin position="135"/>
        <end position="147"/>
    </location>
</feature>
<reference evidence="2" key="1">
    <citation type="journal article" date="2020" name="bioRxiv">
        <title>Comparative genomics of Chlamydomonas.</title>
        <authorList>
            <person name="Craig R.J."/>
            <person name="Hasan A.R."/>
            <person name="Ness R.W."/>
            <person name="Keightley P.D."/>
        </authorList>
    </citation>
    <scope>NUCLEOTIDE SEQUENCE</scope>
    <source>
        <strain evidence="2">CCAP 11/70</strain>
    </source>
</reference>
<feature type="compositionally biased region" description="Low complexity" evidence="1">
    <location>
        <begin position="94"/>
        <end position="132"/>
    </location>
</feature>
<feature type="region of interest" description="Disordered" evidence="1">
    <location>
        <begin position="264"/>
        <end position="309"/>
    </location>
</feature>
<feature type="compositionally biased region" description="Low complexity" evidence="1">
    <location>
        <begin position="46"/>
        <end position="55"/>
    </location>
</feature>
<evidence type="ECO:0000313" key="2">
    <source>
        <dbReference type="EMBL" id="KAG2497580.1"/>
    </source>
</evidence>
<evidence type="ECO:0000256" key="1">
    <source>
        <dbReference type="SAM" id="MobiDB-lite"/>
    </source>
</evidence>
<dbReference type="Proteomes" id="UP000612055">
    <property type="component" value="Unassembled WGS sequence"/>
</dbReference>
<protein>
    <submittedName>
        <fullName evidence="2">Uncharacterized protein</fullName>
    </submittedName>
</protein>
<dbReference type="AlphaFoldDB" id="A0A835Y7A7"/>
<feature type="compositionally biased region" description="Low complexity" evidence="1">
    <location>
        <begin position="209"/>
        <end position="234"/>
    </location>
</feature>
<feature type="region of interest" description="Disordered" evidence="1">
    <location>
        <begin position="1"/>
        <end position="147"/>
    </location>
</feature>
<proteinExistence type="predicted"/>
<organism evidence="2 3">
    <name type="scientific">Edaphochlamys debaryana</name>
    <dbReference type="NCBI Taxonomy" id="47281"/>
    <lineage>
        <taxon>Eukaryota</taxon>
        <taxon>Viridiplantae</taxon>
        <taxon>Chlorophyta</taxon>
        <taxon>core chlorophytes</taxon>
        <taxon>Chlorophyceae</taxon>
        <taxon>CS clade</taxon>
        <taxon>Chlamydomonadales</taxon>
        <taxon>Chlamydomonadales incertae sedis</taxon>
        <taxon>Edaphochlamys</taxon>
    </lineage>
</organism>
<name>A0A835Y7A7_9CHLO</name>
<keyword evidence="3" id="KW-1185">Reference proteome</keyword>
<evidence type="ECO:0000313" key="3">
    <source>
        <dbReference type="Proteomes" id="UP000612055"/>
    </source>
</evidence>
<accession>A0A835Y7A7</accession>